<keyword evidence="4" id="KW-1185">Reference proteome</keyword>
<accession>A0A1C5GX34</accession>
<evidence type="ECO:0000256" key="2">
    <source>
        <dbReference type="SAM" id="MobiDB-lite"/>
    </source>
</evidence>
<dbReference type="AlphaFoldDB" id="A0A1C5GX34"/>
<reference evidence="4" key="1">
    <citation type="submission" date="2016-06" db="EMBL/GenBank/DDBJ databases">
        <authorList>
            <person name="Varghese N."/>
            <person name="Submissions Spin"/>
        </authorList>
    </citation>
    <scope>NUCLEOTIDE SEQUENCE [LARGE SCALE GENOMIC DNA]</scope>
    <source>
        <strain evidence="4">DSM 43819</strain>
    </source>
</reference>
<dbReference type="RefSeq" id="WP_089010797.1">
    <property type="nucleotide sequence ID" value="NZ_LT607754.1"/>
</dbReference>
<gene>
    <name evidence="3" type="ORF">GA0070613_0509</name>
</gene>
<evidence type="ECO:0000256" key="1">
    <source>
        <dbReference type="SAM" id="Coils"/>
    </source>
</evidence>
<organism evidence="3 4">
    <name type="scientific">Micromonospora inositola</name>
    <dbReference type="NCBI Taxonomy" id="47865"/>
    <lineage>
        <taxon>Bacteria</taxon>
        <taxon>Bacillati</taxon>
        <taxon>Actinomycetota</taxon>
        <taxon>Actinomycetes</taxon>
        <taxon>Micromonosporales</taxon>
        <taxon>Micromonosporaceae</taxon>
        <taxon>Micromonospora</taxon>
    </lineage>
</organism>
<protein>
    <submittedName>
        <fullName evidence="3">Uncharacterized protein</fullName>
    </submittedName>
</protein>
<feature type="region of interest" description="Disordered" evidence="2">
    <location>
        <begin position="1"/>
        <end position="20"/>
    </location>
</feature>
<dbReference type="Proteomes" id="UP000198221">
    <property type="component" value="Chromosome I"/>
</dbReference>
<proteinExistence type="predicted"/>
<dbReference type="EMBL" id="LT607754">
    <property type="protein sequence ID" value="SCG38318.1"/>
    <property type="molecule type" value="Genomic_DNA"/>
</dbReference>
<evidence type="ECO:0000313" key="3">
    <source>
        <dbReference type="EMBL" id="SCG38318.1"/>
    </source>
</evidence>
<evidence type="ECO:0000313" key="4">
    <source>
        <dbReference type="Proteomes" id="UP000198221"/>
    </source>
</evidence>
<name>A0A1C5GX34_9ACTN</name>
<keyword evidence="1" id="KW-0175">Coiled coil</keyword>
<feature type="coiled-coil region" evidence="1">
    <location>
        <begin position="52"/>
        <end position="83"/>
    </location>
</feature>
<sequence>MTADPHHPLLAGSDRQPASDWADTARVARAAADDLHRVRRELPEHWRAGRGRDDADETLRRVAQRLEAAAEAYRLVAEALAARDRELTRARAVITETLVEARRVGLVVTPEGAVTAAGSAPMAVRALARRLSAVVAEAVADAAAARARAADLLDALPSPH</sequence>